<dbReference type="SUPFAM" id="SSF56219">
    <property type="entry name" value="DNase I-like"/>
    <property type="match status" value="1"/>
</dbReference>
<dbReference type="PROSITE" id="PS50878">
    <property type="entry name" value="RT_POL"/>
    <property type="match status" value="1"/>
</dbReference>
<evidence type="ECO:0000256" key="1">
    <source>
        <dbReference type="SAM" id="MobiDB-lite"/>
    </source>
</evidence>
<dbReference type="Pfam" id="PF13966">
    <property type="entry name" value="zf-RVT"/>
    <property type="match status" value="1"/>
</dbReference>
<evidence type="ECO:0000313" key="4">
    <source>
        <dbReference type="RefSeq" id="XP_019085582.1"/>
    </source>
</evidence>
<accession>A0ABM1QFP4</accession>
<dbReference type="Pfam" id="PF14111">
    <property type="entry name" value="DUF4283"/>
    <property type="match status" value="1"/>
</dbReference>
<proteinExistence type="predicted"/>
<feature type="compositionally biased region" description="Basic and acidic residues" evidence="1">
    <location>
        <begin position="428"/>
        <end position="446"/>
    </location>
</feature>
<dbReference type="GeneID" id="109126472"/>
<keyword evidence="3" id="KW-1185">Reference proteome</keyword>
<organism evidence="3 4">
    <name type="scientific">Camelina sativa</name>
    <name type="common">False flax</name>
    <name type="synonym">Myagrum sativum</name>
    <dbReference type="NCBI Taxonomy" id="90675"/>
    <lineage>
        <taxon>Eukaryota</taxon>
        <taxon>Viridiplantae</taxon>
        <taxon>Streptophyta</taxon>
        <taxon>Embryophyta</taxon>
        <taxon>Tracheophyta</taxon>
        <taxon>Spermatophyta</taxon>
        <taxon>Magnoliopsida</taxon>
        <taxon>eudicotyledons</taxon>
        <taxon>Gunneridae</taxon>
        <taxon>Pentapetalae</taxon>
        <taxon>rosids</taxon>
        <taxon>malvids</taxon>
        <taxon>Brassicales</taxon>
        <taxon>Brassicaceae</taxon>
        <taxon>Camelineae</taxon>
        <taxon>Camelina</taxon>
    </lineage>
</organism>
<evidence type="ECO:0000259" key="2">
    <source>
        <dbReference type="PROSITE" id="PS50878"/>
    </source>
</evidence>
<sequence>MPPEALPPGDVGSSRPVTEKDRVEMEEGEICQVGEGLAVQSVVSPPQTVEATVEKGLSVEVVPGVVDQHKVTVNPVKLGGQSKQRTWVSMVKESDVMEKVELDVEDIDGMPTVRIPDAVFDEAQPLWEDFLIGKFLAKAPFVGGIHALVNKIWTLGDKTMKIDVYAVDNTTVRFRIKDERTRQRVLRRGMWNLCGVAVVLTKWTPIIDTTQEGLTTVPMWVVVKNVPPRYFSWKVLSAITSPLGTPKRLHPETEACKLFVEAKVFVEVDLTKSLPKHMSFKSGKGGDTVVEFVYPWLPPRCVDCSKWGHLRVDCLSKKNLVTPALVPQGLVDDASPAIAADLQSNSENVAEIVRVGDNVADGAVNSDQSTDAEWCTPIKGIRSPGKIATPSNNEISNLSNSFSCLSDKGEKGEDISSEPSLTEAGAECMKESTADEPDQEKQARKDTDTILDQQGVLLRPSLPRASKEGHKYVSVTGQQKRKSLWSDLQHHHHSPLFRNKAWLICGDFNETLDGDDHSLSDSSPSVTLGMRDFQNLARDCELVDMSYQGPRFTWGNKRHDGVICKKLDRVLRKVQKPFKFVNTVATHPDYQTTLADIWKRSPPLFHSTSAMHRFTKSLKGLKPHIRRLGKQMVSNITARTKAAYEALCEAQRRTMVTPSSQAVHEEATKYDQWRTLANIEERFLQQKAKLHWLWIGDQNNKAFHAAAKLREVRNNIKEIQCEDGRSVHTQEHIKLEAEQYFTNFLNFTPADYVDWSTQELAQILNYKCDENDKSLLTREVTREEIKRVLFAMPVNKSPGPDGFNVEFFKESWSIVGDDCVVAVQSFFQNGFLPKGVNSTILALIPKKKDAQTMKDYRPISCCNVLYKIISKILANRLKLILPKFISPNQSAFVKDRLLMENLLLATELVKDYHKDSVSPRCAMKIDISKAFDSVQWSFLINTLRALDFPDTYIHWIQTCITSASFSVQVNGELAGYFGSKWGLRQGCSLSPYLFVICMNVLSRKLDIAAQNKQFGLHPHCRSMNLTHLCFADDLMVFVEGRKQSIEGALDVFSDFAKHSGRLQLFQSVTFSLINFWIAAFRLQKACVKEIDKLCSAFLWAGPSLNPKKAKVPWSDVCLPKHEGGLGLRSIEEANKVCVLKLIWRILSAKDSLWENWVKRHLVRSGSLWAEQEPLTPGSWIWRKLLKYRTIATQMYKVDVYNGETTSFWFDNWSDLGCLYDKLGNRGTISLGIPLTSTVAEVMEMNRQRRHRQPLLSQIEEVIRTHKLERVAEVQDVALWKGKNDSYHKKFSTKDTWSLIRVPHPPMEVYKVIWFKYATPRFAFLTWLLAKDRLTTGDKLQR</sequence>
<dbReference type="InterPro" id="IPR026960">
    <property type="entry name" value="RVT-Znf"/>
</dbReference>
<gene>
    <name evidence="4" type="primary">LOC109126472</name>
</gene>
<dbReference type="CDD" id="cd01650">
    <property type="entry name" value="RT_nLTR_like"/>
    <property type="match status" value="1"/>
</dbReference>
<dbReference type="InterPro" id="IPR000477">
    <property type="entry name" value="RT_dom"/>
</dbReference>
<name>A0ABM1QFP4_CAMSA</name>
<dbReference type="InterPro" id="IPR043502">
    <property type="entry name" value="DNA/RNA_pol_sf"/>
</dbReference>
<protein>
    <submittedName>
        <fullName evidence="4">Uncharacterized protein LOC109126472</fullName>
    </submittedName>
</protein>
<dbReference type="InterPro" id="IPR036691">
    <property type="entry name" value="Endo/exonu/phosph_ase_sf"/>
</dbReference>
<dbReference type="Gene3D" id="3.60.10.10">
    <property type="entry name" value="Endonuclease/exonuclease/phosphatase"/>
    <property type="match status" value="1"/>
</dbReference>
<dbReference type="InterPro" id="IPR025558">
    <property type="entry name" value="DUF4283"/>
</dbReference>
<feature type="region of interest" description="Disordered" evidence="1">
    <location>
        <begin position="1"/>
        <end position="20"/>
    </location>
</feature>
<dbReference type="SUPFAM" id="SSF56672">
    <property type="entry name" value="DNA/RNA polymerases"/>
    <property type="match status" value="1"/>
</dbReference>
<dbReference type="Proteomes" id="UP000694864">
    <property type="component" value="Chromosome 9"/>
</dbReference>
<dbReference type="RefSeq" id="XP_019085582.1">
    <property type="nucleotide sequence ID" value="XM_019230037.1"/>
</dbReference>
<feature type="region of interest" description="Disordered" evidence="1">
    <location>
        <begin position="407"/>
        <end position="446"/>
    </location>
</feature>
<feature type="domain" description="Reverse transcriptase" evidence="2">
    <location>
        <begin position="825"/>
        <end position="1104"/>
    </location>
</feature>
<dbReference type="PANTHER" id="PTHR19446">
    <property type="entry name" value="REVERSE TRANSCRIPTASES"/>
    <property type="match status" value="1"/>
</dbReference>
<dbReference type="Pfam" id="PF00078">
    <property type="entry name" value="RVT_1"/>
    <property type="match status" value="1"/>
</dbReference>
<reference evidence="3" key="1">
    <citation type="journal article" date="2014" name="Nat. Commun.">
        <title>The emerging biofuel crop Camelina sativa retains a highly undifferentiated hexaploid genome structure.</title>
        <authorList>
            <person name="Kagale S."/>
            <person name="Koh C."/>
            <person name="Nixon J."/>
            <person name="Bollina V."/>
            <person name="Clarke W.E."/>
            <person name="Tuteja R."/>
            <person name="Spillane C."/>
            <person name="Robinson S.J."/>
            <person name="Links M.G."/>
            <person name="Clarke C."/>
            <person name="Higgins E.E."/>
            <person name="Huebert T."/>
            <person name="Sharpe A.G."/>
            <person name="Parkin I.A."/>
        </authorList>
    </citation>
    <scope>NUCLEOTIDE SEQUENCE [LARGE SCALE GENOMIC DNA]</scope>
    <source>
        <strain evidence="3">cv. DH55</strain>
    </source>
</reference>
<evidence type="ECO:0000313" key="3">
    <source>
        <dbReference type="Proteomes" id="UP000694864"/>
    </source>
</evidence>
<reference evidence="4" key="2">
    <citation type="submission" date="2025-08" db="UniProtKB">
        <authorList>
            <consortium name="RefSeq"/>
        </authorList>
    </citation>
    <scope>IDENTIFICATION</scope>
    <source>
        <tissue evidence="4">Leaf</tissue>
    </source>
</reference>